<keyword evidence="1" id="KW-1185">Reference proteome</keyword>
<protein>
    <submittedName>
        <fullName evidence="2">Uncharacterized protein C12orf40 homolog</fullName>
    </submittedName>
</protein>
<reference evidence="2" key="1">
    <citation type="submission" date="2025-08" db="UniProtKB">
        <authorList>
            <consortium name="RefSeq"/>
        </authorList>
    </citation>
    <scope>IDENTIFICATION</scope>
</reference>
<dbReference type="Pfam" id="PF15089">
    <property type="entry name" value="Redic1-like"/>
    <property type="match status" value="1"/>
</dbReference>
<proteinExistence type="predicted"/>
<dbReference type="AlphaFoldDB" id="A0A8B7A099"/>
<dbReference type="RefSeq" id="XP_007941375.2">
    <property type="nucleotide sequence ID" value="XM_007943184.2"/>
</dbReference>
<accession>A0A8B7A099</accession>
<dbReference type="OrthoDB" id="6430388at2759"/>
<sequence>MNWVGGARTRVLIKQEKRKQKEYFEKKKLKSKMELLEVLSPAKNSTVSLDLLNLYIVNQISCKKKTSETVRKPIHVNMNRDIKMPLRKHDVELTMSPNCVPSKLCIDDTDDNNIHYQRLGSKEELGSVQSQVMDSCSVFEPRVNRTENYRFSSPSFSAKLSSNSYIPKQNFAPQIIPSPWKITYERKQNEQNIIDSIVIENSFKHFMVVGNKCNSFPGNGNPLTERPAIIMSEDCGSMNERRESDFITEKQIVQPLWGESRRAILNCFEDVNQPIPNILSENCDSLIGQNMINLLNFDQQRIKENNDEYSFDTMGNICAITSSNKNCSTDRCIRSIFTVPELTFINSALNKTNFPEKFQPKKNYKKEYNNNERNNFSTSSEKYCYLASSEKTGKYENSYQEKIPLKKMQKYPVNNMGNIPLEELQCEQSWDIGFGEVLMEERGTCSLKDRPTSTKKIYFDSSQSTQSTYSPRQTDSCFSSSSEMPSEDEDQVLQQHEESKRRFIKTKERNNNVYINRMSRLPDDKIVKNTAKIHKQNENSHQFLMKNNRIQFPQSQCNSAYIFQNKTNSNYLLQFAKCDAWVQTESEYALEEKLDAAIQCEIISKCKCRSDMSSLCSVESCSKNIKADTTGGQDILENN</sequence>
<name>A0A8B7A099_ORYAF</name>
<evidence type="ECO:0000313" key="2">
    <source>
        <dbReference type="RefSeq" id="XP_007941375.2"/>
    </source>
</evidence>
<gene>
    <name evidence="2" type="primary">CUNH12orf40</name>
</gene>
<dbReference type="PANTHER" id="PTHR35158:SF1">
    <property type="entry name" value="CDNA SEQUENCE CN725425"/>
    <property type="match status" value="1"/>
</dbReference>
<evidence type="ECO:0000313" key="1">
    <source>
        <dbReference type="Proteomes" id="UP000694850"/>
    </source>
</evidence>
<organism evidence="1 2">
    <name type="scientific">Orycteropus afer afer</name>
    <dbReference type="NCBI Taxonomy" id="1230840"/>
    <lineage>
        <taxon>Eukaryota</taxon>
        <taxon>Metazoa</taxon>
        <taxon>Chordata</taxon>
        <taxon>Craniata</taxon>
        <taxon>Vertebrata</taxon>
        <taxon>Euteleostomi</taxon>
        <taxon>Mammalia</taxon>
        <taxon>Eutheria</taxon>
        <taxon>Afrotheria</taxon>
        <taxon>Tubulidentata</taxon>
        <taxon>Orycteropodidae</taxon>
        <taxon>Orycteropus</taxon>
    </lineage>
</organism>
<dbReference type="PANTHER" id="PTHR35158">
    <property type="entry name" value="CDNA SEQUENCE CN725425"/>
    <property type="match status" value="1"/>
</dbReference>
<dbReference type="InterPro" id="IPR027883">
    <property type="entry name" value="Redic1-like"/>
</dbReference>
<dbReference type="Proteomes" id="UP000694850">
    <property type="component" value="Unplaced"/>
</dbReference>